<dbReference type="EMBL" id="DQTV01000109">
    <property type="protein sequence ID" value="HIP57501.1"/>
    <property type="molecule type" value="Genomic_DNA"/>
</dbReference>
<name>A0A832Z084_9CREN</name>
<comment type="caution">
    <text evidence="1">The sequence shown here is derived from an EMBL/GenBank/DDBJ whole genome shotgun (WGS) entry which is preliminary data.</text>
</comment>
<dbReference type="SUPFAM" id="SSF52980">
    <property type="entry name" value="Restriction endonuclease-like"/>
    <property type="match status" value="1"/>
</dbReference>
<dbReference type="AlphaFoldDB" id="A0A832Z084"/>
<accession>A0A832Z084</accession>
<dbReference type="InterPro" id="IPR011335">
    <property type="entry name" value="Restrct_endonuc-II-like"/>
</dbReference>
<evidence type="ECO:0000313" key="2">
    <source>
        <dbReference type="Proteomes" id="UP000605805"/>
    </source>
</evidence>
<dbReference type="Proteomes" id="UP000605805">
    <property type="component" value="Unassembled WGS sequence"/>
</dbReference>
<reference evidence="1" key="1">
    <citation type="journal article" date="2020" name="ISME J.">
        <title>Gammaproteobacteria mediating utilization of methyl-, sulfur- and petroleum organic compounds in deep ocean hydrothermal plumes.</title>
        <authorList>
            <person name="Zhou Z."/>
            <person name="Liu Y."/>
            <person name="Pan J."/>
            <person name="Cron B.R."/>
            <person name="Toner B.M."/>
            <person name="Anantharaman K."/>
            <person name="Breier J.A."/>
            <person name="Dick G.J."/>
            <person name="Li M."/>
        </authorList>
    </citation>
    <scope>NUCLEOTIDE SEQUENCE</scope>
    <source>
        <strain evidence="1">SZUA-1435</strain>
    </source>
</reference>
<gene>
    <name evidence="1" type="ORF">EYH02_05495</name>
</gene>
<evidence type="ECO:0008006" key="3">
    <source>
        <dbReference type="Google" id="ProtNLM"/>
    </source>
</evidence>
<sequence length="233" mass="27625">MLFSLRLGDVLEHMFRYKVLERKLIDALPLAEKRRLEEMLTQAIDRGCISLTDDRYVLLDPLEMVILLINMGFLDIERLVNFIEWHEFENYIARVLQFAGFDVYSNYQHRGLVRFQIDVLGLDSIRKLGLVIECKHWRSIRRYSTKLAEAVKDHIRRVERLVKFCEWVVINIPALRRIKTLIPVVVVLKSDAQKVIDNVPIVSITELRDFILNIEKYVDELELKTYSNRCYVE</sequence>
<protein>
    <recommendedName>
        <fullName evidence="3">Restriction endonuclease type IV Mrr domain-containing protein</fullName>
    </recommendedName>
</protein>
<organism evidence="1 2">
    <name type="scientific">Ignisphaera aggregans</name>
    <dbReference type="NCBI Taxonomy" id="334771"/>
    <lineage>
        <taxon>Archaea</taxon>
        <taxon>Thermoproteota</taxon>
        <taxon>Thermoprotei</taxon>
        <taxon>Desulfurococcales</taxon>
        <taxon>Desulfurococcaceae</taxon>
        <taxon>Ignisphaera</taxon>
    </lineage>
</organism>
<evidence type="ECO:0000313" key="1">
    <source>
        <dbReference type="EMBL" id="HIP57501.1"/>
    </source>
</evidence>
<proteinExistence type="predicted"/>